<evidence type="ECO:0000256" key="2">
    <source>
        <dbReference type="ARBA" id="ARBA00022670"/>
    </source>
</evidence>
<dbReference type="PANTHER" id="PTHR11804">
    <property type="entry name" value="PROTEASE M3 THIMET OLIGOPEPTIDASE-RELATED"/>
    <property type="match status" value="1"/>
</dbReference>
<organism evidence="10 11">
    <name type="scientific">Anaeromyxobacter oryzae</name>
    <dbReference type="NCBI Taxonomy" id="2918170"/>
    <lineage>
        <taxon>Bacteria</taxon>
        <taxon>Pseudomonadati</taxon>
        <taxon>Myxococcota</taxon>
        <taxon>Myxococcia</taxon>
        <taxon>Myxococcales</taxon>
        <taxon>Cystobacterineae</taxon>
        <taxon>Anaeromyxobacteraceae</taxon>
        <taxon>Anaeromyxobacter</taxon>
    </lineage>
</organism>
<dbReference type="InterPro" id="IPR045090">
    <property type="entry name" value="Pept_M3A_M3B"/>
</dbReference>
<accession>A0ABN6MPZ9</accession>
<evidence type="ECO:0000259" key="9">
    <source>
        <dbReference type="Pfam" id="PF01432"/>
    </source>
</evidence>
<dbReference type="InterPro" id="IPR001567">
    <property type="entry name" value="Pept_M3A_M3B_dom"/>
</dbReference>
<dbReference type="RefSeq" id="WP_248360748.1">
    <property type="nucleotide sequence ID" value="NZ_AP025591.1"/>
</dbReference>
<evidence type="ECO:0000256" key="1">
    <source>
        <dbReference type="ARBA" id="ARBA00006040"/>
    </source>
</evidence>
<evidence type="ECO:0000313" key="11">
    <source>
        <dbReference type="Proteomes" id="UP001162891"/>
    </source>
</evidence>
<keyword evidence="5 7" id="KW-0862">Zinc</keyword>
<comment type="similarity">
    <text evidence="1 7">Belongs to the peptidase M3 family.</text>
</comment>
<dbReference type="CDD" id="cd06455">
    <property type="entry name" value="M3A_TOP"/>
    <property type="match status" value="1"/>
</dbReference>
<dbReference type="Pfam" id="PF01432">
    <property type="entry name" value="Peptidase_M3"/>
    <property type="match status" value="1"/>
</dbReference>
<dbReference type="EMBL" id="AP025591">
    <property type="protein sequence ID" value="BDG03069.1"/>
    <property type="molecule type" value="Genomic_DNA"/>
</dbReference>
<keyword evidence="4 7" id="KW-0378">Hydrolase</keyword>
<name>A0ABN6MPZ9_9BACT</name>
<dbReference type="Gene3D" id="1.10.1370.40">
    <property type="match status" value="1"/>
</dbReference>
<gene>
    <name evidence="10" type="primary">thoP1</name>
    <name evidence="10" type="ORF">AMOR_20650</name>
</gene>
<sequence length="648" mass="72753">MPETPPPRASRELTGTPAAFTDGCRRDMQRARAEADRARRLGPAGGVDTLEAFDAAFASLGEAASRASLARNVHPDAALRDAAEAAEQEVDALSTELSLDRGLYDALAGIDVSGEDGATRYFVSKSLRDFRRAGVDRDDATRARVRALRDELVRIGQEFGRNIKDDVRKLELDPGDLDGLPEDWKRAHLPAESGRVTVTTDNTDYVPFMTYARSATAREQLWRLYRLRGHPRNLDVLSRMLARRAELARLLGYPSWAAYVTEDKMIGSEGAAADFIERIARAAEARMARDHAQLLERKRKETPGADRVDPWDSAYLQERVKAEQYGFDSQSVRPYFEYARVKEGVLDVTARLFGITYRPAPDAPVWHPDVEVHDVTEGDELLGRIYLDMHPRDGKYKHYAQFTLASGQRGKRLPEGVLVCNFPRPAAGAPALMEHGDVRTFFHEFGHLLHHVLGGHTRWAGQSGVATEWDFVEAPSQMLEEWVWDPEVLGRFARHVETGAPIPPELVRRMKAADEYGKGLMVRQQMFYAATSLELHRRAPDALDTTALVAELQERYTPFRHVPGTYFHESFGHLDGYSAIYYTYMWSLVIAKDLFGPFRAAGLLDPGPARRYRRAILEAGGSKPAAELVRDFLGRPQTFDAYEAWLNA</sequence>
<proteinExistence type="inferred from homology"/>
<evidence type="ECO:0000256" key="7">
    <source>
        <dbReference type="RuleBase" id="RU003435"/>
    </source>
</evidence>
<dbReference type="Gene3D" id="1.10.1370.10">
    <property type="entry name" value="Neurolysin, domain 3"/>
    <property type="match status" value="1"/>
</dbReference>
<protein>
    <submittedName>
        <fullName evidence="10">Zn-dependent oligopeptidase</fullName>
    </submittedName>
</protein>
<evidence type="ECO:0000256" key="5">
    <source>
        <dbReference type="ARBA" id="ARBA00022833"/>
    </source>
</evidence>
<dbReference type="InterPro" id="IPR024077">
    <property type="entry name" value="Neurolysin/TOP_dom2"/>
</dbReference>
<dbReference type="PANTHER" id="PTHR11804:SF84">
    <property type="entry name" value="SACCHAROLYSIN"/>
    <property type="match status" value="1"/>
</dbReference>
<evidence type="ECO:0000256" key="6">
    <source>
        <dbReference type="ARBA" id="ARBA00023049"/>
    </source>
</evidence>
<keyword evidence="11" id="KW-1185">Reference proteome</keyword>
<feature type="domain" description="Peptidase M3A/M3B catalytic" evidence="9">
    <location>
        <begin position="208"/>
        <end position="643"/>
    </location>
</feature>
<dbReference type="Gene3D" id="3.40.390.10">
    <property type="entry name" value="Collagenase (Catalytic Domain)"/>
    <property type="match status" value="1"/>
</dbReference>
<dbReference type="Proteomes" id="UP001162891">
    <property type="component" value="Chromosome"/>
</dbReference>
<feature type="region of interest" description="Disordered" evidence="8">
    <location>
        <begin position="1"/>
        <end position="44"/>
    </location>
</feature>
<keyword evidence="6 7" id="KW-0482">Metalloprotease</keyword>
<dbReference type="InterPro" id="IPR024079">
    <property type="entry name" value="MetalloPept_cat_dom_sf"/>
</dbReference>
<keyword evidence="3 7" id="KW-0479">Metal-binding</keyword>
<reference evidence="11" key="1">
    <citation type="journal article" date="2022" name="Int. J. Syst. Evol. Microbiol.">
        <title>Anaeromyxobacter oryzae sp. nov., Anaeromyxobacter diazotrophicus sp. nov. and Anaeromyxobacter paludicola sp. nov., isolated from paddy soils.</title>
        <authorList>
            <person name="Itoh H."/>
            <person name="Xu Z."/>
            <person name="Mise K."/>
            <person name="Masuda Y."/>
            <person name="Ushijima N."/>
            <person name="Hayakawa C."/>
            <person name="Shiratori Y."/>
            <person name="Senoo K."/>
        </authorList>
    </citation>
    <scope>NUCLEOTIDE SEQUENCE [LARGE SCALE GENOMIC DNA]</scope>
    <source>
        <strain evidence="11">Red232</strain>
    </source>
</reference>
<comment type="cofactor">
    <cofactor evidence="7">
        <name>Zn(2+)</name>
        <dbReference type="ChEBI" id="CHEBI:29105"/>
    </cofactor>
    <text evidence="7">Binds 1 zinc ion.</text>
</comment>
<feature type="compositionally biased region" description="Basic and acidic residues" evidence="8">
    <location>
        <begin position="23"/>
        <end position="39"/>
    </location>
</feature>
<keyword evidence="2 7" id="KW-0645">Protease</keyword>
<dbReference type="SUPFAM" id="SSF55486">
    <property type="entry name" value="Metalloproteases ('zincins'), catalytic domain"/>
    <property type="match status" value="1"/>
</dbReference>
<evidence type="ECO:0000256" key="8">
    <source>
        <dbReference type="SAM" id="MobiDB-lite"/>
    </source>
</evidence>
<evidence type="ECO:0000256" key="3">
    <source>
        <dbReference type="ARBA" id="ARBA00022723"/>
    </source>
</evidence>
<evidence type="ECO:0000313" key="10">
    <source>
        <dbReference type="EMBL" id="BDG03069.1"/>
    </source>
</evidence>
<evidence type="ECO:0000256" key="4">
    <source>
        <dbReference type="ARBA" id="ARBA00022801"/>
    </source>
</evidence>